<dbReference type="Pfam" id="PF02450">
    <property type="entry name" value="LCAT"/>
    <property type="match status" value="1"/>
</dbReference>
<accession>A0AAJ0UI10</accession>
<dbReference type="InterPro" id="IPR003386">
    <property type="entry name" value="LACT/PDAT_acylTrfase"/>
</dbReference>
<reference evidence="1" key="2">
    <citation type="journal article" date="2020" name="Microorganisms">
        <title>Osmotic Adaptation and Compatible Solute Biosynthesis of Phototrophic Bacteria as Revealed from Genome Analyses.</title>
        <authorList>
            <person name="Imhoff J.F."/>
            <person name="Rahn T."/>
            <person name="Kunzel S."/>
            <person name="Keller A."/>
            <person name="Neulinger S.C."/>
        </authorList>
    </citation>
    <scope>NUCLEOTIDE SEQUENCE</scope>
    <source>
        <strain evidence="1">DSM 4395</strain>
    </source>
</reference>
<proteinExistence type="predicted"/>
<dbReference type="GO" id="GO:0006629">
    <property type="term" value="P:lipid metabolic process"/>
    <property type="evidence" value="ECO:0007669"/>
    <property type="project" value="InterPro"/>
</dbReference>
<protein>
    <recommendedName>
        <fullName evidence="3">Lecithin:cholesterol acyltransferase</fullName>
    </recommendedName>
</protein>
<dbReference type="SUPFAM" id="SSF53474">
    <property type="entry name" value="alpha/beta-Hydrolases"/>
    <property type="match status" value="1"/>
</dbReference>
<comment type="caution">
    <text evidence="1">The sequence shown here is derived from an EMBL/GenBank/DDBJ whole genome shotgun (WGS) entry which is preliminary data.</text>
</comment>
<dbReference type="Gene3D" id="3.40.50.1820">
    <property type="entry name" value="alpha/beta hydrolase"/>
    <property type="match status" value="1"/>
</dbReference>
<dbReference type="InterPro" id="IPR029058">
    <property type="entry name" value="AB_hydrolase_fold"/>
</dbReference>
<sequence>MSVFASFSLRVFALSLGIVALIGCARIAKPDLERLYASATDSPGQPPVVIIPGLMGTRLEDAEGREVWIGSLQRALWSRYDDLALQIDAETLSPDPGGIHPTTITDRFAGRDFYASIIRTLEQAGGYRRAEPGQAPEGTRNYYVFTYDWRQDNVDTVRALDQFIEQIRGDHGGEVPVDIIAHSMGGLITRYYLRYGPIDVTRDNQFPVNYHGEERVRRVVLLGTPNLGSVESLKAFIAGRQLGLRRVPPEVLVTFPSFYQLFPHPINDWLLNAEGEPLDLDPFDLETWQRFQWSIFDPEVRERIRARYEDPAAAEARLALLERWFHKYLERGRRFVWSLTLEMDRAPWSLVVFGGDCKLTPARLVVHETAVGSGLYLRPEHIGSGRPGIDYSQLMLEPGDGTVTKASLLARNVLDPLVPRHPWSFFPLDYPLLLCAEHSALTGNLFFQDNLLHFLLHRE</sequence>
<evidence type="ECO:0008006" key="3">
    <source>
        <dbReference type="Google" id="ProtNLM"/>
    </source>
</evidence>
<dbReference type="GO" id="GO:0008374">
    <property type="term" value="F:O-acyltransferase activity"/>
    <property type="evidence" value="ECO:0007669"/>
    <property type="project" value="InterPro"/>
</dbReference>
<dbReference type="RefSeq" id="WP_201246726.1">
    <property type="nucleotide sequence ID" value="NZ_NHSF01000071.1"/>
</dbReference>
<dbReference type="EMBL" id="NHSF01000071">
    <property type="protein sequence ID" value="MBK5931886.1"/>
    <property type="molecule type" value="Genomic_DNA"/>
</dbReference>
<dbReference type="PANTHER" id="PTHR11440">
    <property type="entry name" value="LECITHIN-CHOLESTEROL ACYLTRANSFERASE-RELATED"/>
    <property type="match status" value="1"/>
</dbReference>
<reference evidence="1" key="1">
    <citation type="submission" date="2017-05" db="EMBL/GenBank/DDBJ databases">
        <authorList>
            <person name="Imhoff J.F."/>
            <person name="Rahn T."/>
            <person name="Kuenzel S."/>
            <person name="Neulinger S.C."/>
        </authorList>
    </citation>
    <scope>NUCLEOTIDE SEQUENCE</scope>
    <source>
        <strain evidence="1">DSM 4395</strain>
    </source>
</reference>
<organism evidence="1 2">
    <name type="scientific">Halochromatium salexigens</name>
    <name type="common">Chromatium salexigens</name>
    <dbReference type="NCBI Taxonomy" id="49447"/>
    <lineage>
        <taxon>Bacteria</taxon>
        <taxon>Pseudomonadati</taxon>
        <taxon>Pseudomonadota</taxon>
        <taxon>Gammaproteobacteria</taxon>
        <taxon>Chromatiales</taxon>
        <taxon>Chromatiaceae</taxon>
        <taxon>Halochromatium</taxon>
    </lineage>
</organism>
<evidence type="ECO:0000313" key="1">
    <source>
        <dbReference type="EMBL" id="MBK5931886.1"/>
    </source>
</evidence>
<keyword evidence="2" id="KW-1185">Reference proteome</keyword>
<dbReference type="Proteomes" id="UP001296967">
    <property type="component" value="Unassembled WGS sequence"/>
</dbReference>
<name>A0AAJ0UI10_HALSE</name>
<gene>
    <name evidence="1" type="ORF">CCR82_15450</name>
</gene>
<evidence type="ECO:0000313" key="2">
    <source>
        <dbReference type="Proteomes" id="UP001296967"/>
    </source>
</evidence>
<dbReference type="AlphaFoldDB" id="A0AAJ0UI10"/>